<dbReference type="Gene3D" id="6.10.140.1620">
    <property type="match status" value="1"/>
</dbReference>
<feature type="region of interest" description="Disordered" evidence="4">
    <location>
        <begin position="26"/>
        <end position="62"/>
    </location>
</feature>
<dbReference type="PANTHER" id="PTHR10460">
    <property type="entry name" value="ABL INTERACTOR FAMILY MEMBER"/>
    <property type="match status" value="1"/>
</dbReference>
<dbReference type="InterPro" id="IPR028457">
    <property type="entry name" value="ABI"/>
</dbReference>
<evidence type="ECO:0000256" key="5">
    <source>
        <dbReference type="SAM" id="SignalP"/>
    </source>
</evidence>
<evidence type="ECO:0000313" key="6">
    <source>
        <dbReference type="EnsemblPlants" id="AET1Gv21005600.2"/>
    </source>
</evidence>
<dbReference type="Gramene" id="AET1Gv21005600.2">
    <property type="protein sequence ID" value="AET1Gv21005600.2"/>
    <property type="gene ID" value="AET1Gv21005600"/>
</dbReference>
<evidence type="ECO:0000256" key="4">
    <source>
        <dbReference type="SAM" id="MobiDB-lite"/>
    </source>
</evidence>
<dbReference type="AlphaFoldDB" id="A0A453A1L2"/>
<comment type="function">
    <text evidence="3">Involved in regulation of actin and microtubule organization. Part of a WAVE complex that activates the Arp2/3 complex.</text>
</comment>
<reference evidence="7" key="1">
    <citation type="journal article" date="2014" name="Science">
        <title>Ancient hybridizations among the ancestral genomes of bread wheat.</title>
        <authorList>
            <consortium name="International Wheat Genome Sequencing Consortium,"/>
            <person name="Marcussen T."/>
            <person name="Sandve S.R."/>
            <person name="Heier L."/>
            <person name="Spannagl M."/>
            <person name="Pfeifer M."/>
            <person name="Jakobsen K.S."/>
            <person name="Wulff B.B."/>
            <person name="Steuernagel B."/>
            <person name="Mayer K.F."/>
            <person name="Olsen O.A."/>
        </authorList>
    </citation>
    <scope>NUCLEOTIDE SEQUENCE [LARGE SCALE GENOMIC DNA]</scope>
    <source>
        <strain evidence="7">cv. AL8/78</strain>
    </source>
</reference>
<organism evidence="6 7">
    <name type="scientific">Aegilops tauschii subsp. strangulata</name>
    <name type="common">Goatgrass</name>
    <dbReference type="NCBI Taxonomy" id="200361"/>
    <lineage>
        <taxon>Eukaryota</taxon>
        <taxon>Viridiplantae</taxon>
        <taxon>Streptophyta</taxon>
        <taxon>Embryophyta</taxon>
        <taxon>Tracheophyta</taxon>
        <taxon>Spermatophyta</taxon>
        <taxon>Magnoliopsida</taxon>
        <taxon>Liliopsida</taxon>
        <taxon>Poales</taxon>
        <taxon>Poaceae</taxon>
        <taxon>BOP clade</taxon>
        <taxon>Pooideae</taxon>
        <taxon>Triticodae</taxon>
        <taxon>Triticeae</taxon>
        <taxon>Triticinae</taxon>
        <taxon>Aegilops</taxon>
    </lineage>
</organism>
<keyword evidence="7" id="KW-1185">Reference proteome</keyword>
<reference evidence="6" key="5">
    <citation type="journal article" date="2021" name="G3 (Bethesda)">
        <title>Aegilops tauschii genome assembly Aet v5.0 features greater sequence contiguity and improved annotation.</title>
        <authorList>
            <person name="Wang L."/>
            <person name="Zhu T."/>
            <person name="Rodriguez J.C."/>
            <person name="Deal K.R."/>
            <person name="Dubcovsky J."/>
            <person name="McGuire P.E."/>
            <person name="Lux T."/>
            <person name="Spannagl M."/>
            <person name="Mayer K.F.X."/>
            <person name="Baldrich P."/>
            <person name="Meyers B.C."/>
            <person name="Huo N."/>
            <person name="Gu Y.Q."/>
            <person name="Zhou H."/>
            <person name="Devos K.M."/>
            <person name="Bennetzen J.L."/>
            <person name="Unver T."/>
            <person name="Budak H."/>
            <person name="Gulick P.J."/>
            <person name="Galiba G."/>
            <person name="Kalapos B."/>
            <person name="Nelson D.R."/>
            <person name="Li P."/>
            <person name="You F.M."/>
            <person name="Luo M.C."/>
            <person name="Dvorak J."/>
        </authorList>
    </citation>
    <scope>NUCLEOTIDE SEQUENCE [LARGE SCALE GENOMIC DNA]</scope>
    <source>
        <strain evidence="6">cv. AL8/78</strain>
    </source>
</reference>
<sequence length="104" mass="11975">AHSTHSLLHPHHLVLVALISLTLHSTRGRRGGKERMQQQQEEQQPARRRRSPGGWEGATVDEASMERSKSFVKALQELKNLRPQLYSASEYCEKSYLNTHQKQM</sequence>
<dbReference type="Proteomes" id="UP000015105">
    <property type="component" value="Chromosome 1D"/>
</dbReference>
<reference evidence="7" key="2">
    <citation type="journal article" date="2017" name="Nat. Plants">
        <title>The Aegilops tauschii genome reveals multiple impacts of transposons.</title>
        <authorList>
            <person name="Zhao G."/>
            <person name="Zou C."/>
            <person name="Li K."/>
            <person name="Wang K."/>
            <person name="Li T."/>
            <person name="Gao L."/>
            <person name="Zhang X."/>
            <person name="Wang H."/>
            <person name="Yang Z."/>
            <person name="Liu X."/>
            <person name="Jiang W."/>
            <person name="Mao L."/>
            <person name="Kong X."/>
            <person name="Jiao Y."/>
            <person name="Jia J."/>
        </authorList>
    </citation>
    <scope>NUCLEOTIDE SEQUENCE [LARGE SCALE GENOMIC DNA]</scope>
    <source>
        <strain evidence="7">cv. AL8/78</strain>
    </source>
</reference>
<dbReference type="PANTHER" id="PTHR10460:SF61">
    <property type="entry name" value="PROTEIN ABIL4-RELATED"/>
    <property type="match status" value="1"/>
</dbReference>
<evidence type="ECO:0000256" key="2">
    <source>
        <dbReference type="ARBA" id="ARBA00011513"/>
    </source>
</evidence>
<comment type="similarity">
    <text evidence="1">Belongs to the ABI family.</text>
</comment>
<reference evidence="6" key="4">
    <citation type="submission" date="2019-03" db="UniProtKB">
        <authorList>
            <consortium name="EnsemblPlants"/>
        </authorList>
    </citation>
    <scope>IDENTIFICATION</scope>
</reference>
<evidence type="ECO:0000256" key="1">
    <source>
        <dbReference type="ARBA" id="ARBA00010020"/>
    </source>
</evidence>
<proteinExistence type="inferred from homology"/>
<reference evidence="6" key="3">
    <citation type="journal article" date="2017" name="Nature">
        <title>Genome sequence of the progenitor of the wheat D genome Aegilops tauschii.</title>
        <authorList>
            <person name="Luo M.C."/>
            <person name="Gu Y.Q."/>
            <person name="Puiu D."/>
            <person name="Wang H."/>
            <person name="Twardziok S.O."/>
            <person name="Deal K.R."/>
            <person name="Huo N."/>
            <person name="Zhu T."/>
            <person name="Wang L."/>
            <person name="Wang Y."/>
            <person name="McGuire P.E."/>
            <person name="Liu S."/>
            <person name="Long H."/>
            <person name="Ramasamy R.K."/>
            <person name="Rodriguez J.C."/>
            <person name="Van S.L."/>
            <person name="Yuan L."/>
            <person name="Wang Z."/>
            <person name="Xia Z."/>
            <person name="Xiao L."/>
            <person name="Anderson O.D."/>
            <person name="Ouyang S."/>
            <person name="Liang Y."/>
            <person name="Zimin A.V."/>
            <person name="Pertea G."/>
            <person name="Qi P."/>
            <person name="Bennetzen J.L."/>
            <person name="Dai X."/>
            <person name="Dawson M.W."/>
            <person name="Muller H.G."/>
            <person name="Kugler K."/>
            <person name="Rivarola-Duarte L."/>
            <person name="Spannagl M."/>
            <person name="Mayer K.F.X."/>
            <person name="Lu F.H."/>
            <person name="Bevan M.W."/>
            <person name="Leroy P."/>
            <person name="Li P."/>
            <person name="You F.M."/>
            <person name="Sun Q."/>
            <person name="Liu Z."/>
            <person name="Lyons E."/>
            <person name="Wicker T."/>
            <person name="Salzberg S.L."/>
            <person name="Devos K.M."/>
            <person name="Dvorak J."/>
        </authorList>
    </citation>
    <scope>NUCLEOTIDE SEQUENCE [LARGE SCALE GENOMIC DNA]</scope>
    <source>
        <strain evidence="6">cv. AL8/78</strain>
    </source>
</reference>
<keyword evidence="5" id="KW-0732">Signal</keyword>
<evidence type="ECO:0000313" key="7">
    <source>
        <dbReference type="Proteomes" id="UP000015105"/>
    </source>
</evidence>
<dbReference type="EnsemblPlants" id="AET1Gv21005600.2">
    <property type="protein sequence ID" value="AET1Gv21005600.2"/>
    <property type="gene ID" value="AET1Gv21005600"/>
</dbReference>
<name>A0A453A1L2_AEGTS</name>
<accession>A0A453A1L2</accession>
<comment type="subunit">
    <text evidence="2">Binds SCAR.</text>
</comment>
<evidence type="ECO:0000256" key="3">
    <source>
        <dbReference type="ARBA" id="ARBA00025223"/>
    </source>
</evidence>
<feature type="chain" id="PRO_5019457022" evidence="5">
    <location>
        <begin position="29"/>
        <end position="104"/>
    </location>
</feature>
<protein>
    <submittedName>
        <fullName evidence="6">Uncharacterized protein</fullName>
    </submittedName>
</protein>
<feature type="signal peptide" evidence="5">
    <location>
        <begin position="1"/>
        <end position="28"/>
    </location>
</feature>